<dbReference type="GO" id="GO:0070124">
    <property type="term" value="P:mitochondrial translational initiation"/>
    <property type="evidence" value="ECO:0007669"/>
    <property type="project" value="TreeGrafter"/>
</dbReference>
<name>A0A2K1QMF0_9PEZI</name>
<feature type="region of interest" description="Disordered" evidence="1">
    <location>
        <begin position="447"/>
        <end position="516"/>
    </location>
</feature>
<dbReference type="STRING" id="2082308.A0A2K1QMF0"/>
<comment type="caution">
    <text evidence="2">The sequence shown here is derived from an EMBL/GenBank/DDBJ whole genome shotgun (WGS) entry which is preliminary data.</text>
</comment>
<dbReference type="GO" id="GO:0003735">
    <property type="term" value="F:structural constituent of ribosome"/>
    <property type="evidence" value="ECO:0007669"/>
    <property type="project" value="TreeGrafter"/>
</dbReference>
<evidence type="ECO:0000313" key="3">
    <source>
        <dbReference type="Proteomes" id="UP000243797"/>
    </source>
</evidence>
<feature type="region of interest" description="Disordered" evidence="1">
    <location>
        <begin position="58"/>
        <end position="82"/>
    </location>
</feature>
<reference evidence="2 3" key="1">
    <citation type="submission" date="2017-06" db="EMBL/GenBank/DDBJ databases">
        <title>Draft genome sequence of a variant of Elsinoe murrayae.</title>
        <authorList>
            <person name="Cheng Q."/>
        </authorList>
    </citation>
    <scope>NUCLEOTIDE SEQUENCE [LARGE SCALE GENOMIC DNA]</scope>
    <source>
        <strain evidence="2 3">CQ-2017a</strain>
    </source>
</reference>
<dbReference type="InParanoid" id="A0A2K1QMF0"/>
<dbReference type="Pfam" id="PF11709">
    <property type="entry name" value="Mit_ribos_Mrp51"/>
    <property type="match status" value="1"/>
</dbReference>
<feature type="region of interest" description="Disordered" evidence="1">
    <location>
        <begin position="232"/>
        <end position="253"/>
    </location>
</feature>
<sequence>MSKAINSPTARILRSSRWFCMPPPLPQPSVDVLTNQGSVRTSDTATLPYPSLQAITAPASSRHRGDWGLKRPLPEKTNRTSNPHVRINAMDTLEHITDFDSAADHTLTLRKAQEMNVWMTQPLQDTKKQLPRHVSAFDDNLDHTVIQDPVRTNASTRDINGLGLTSERAIRIREINRVWQEQGRKPSRWKTEGPYLPTMSEVDFEKYLQTIVSSPKIRQEFRKFLLQVTTDKKRRQSEESMREQSGFDPDNAEDVARLDELTRVQDAQKEVDEFMLHLRQYNDTLASELPALIQQFFDLPPLPVLAPGDDIGKFFKRQVHHPRHVAPPAAHPSAGLSYIRTSSHMENHPAHGPQLYQSPIQARVLRPRNVMQGPAEKAMLGVGGFAVVDKTDHGHMNNDLESNDFKGSRWNFDTPGGNKLWVVPERAYVDDNARIRLSVAYPDKEAVAVKTGGPDPRTPAVDENDSPLQARLKQMSVSSDSQYTNDAPPGTAANANFGSAMPDLRPTPRAKGFEGDELKAFKGALKQAADEPNGQLGPAILRLLSKTDNRSSA</sequence>
<protein>
    <submittedName>
        <fullName evidence="2">Uncharacterized protein</fullName>
    </submittedName>
</protein>
<dbReference type="AlphaFoldDB" id="A0A2K1QMF0"/>
<evidence type="ECO:0000313" key="2">
    <source>
        <dbReference type="EMBL" id="PNS16326.1"/>
    </source>
</evidence>
<dbReference type="InterPro" id="IPR016712">
    <property type="entry name" value="Rbsml_bS1m-like"/>
</dbReference>
<dbReference type="Proteomes" id="UP000243797">
    <property type="component" value="Unassembled WGS sequence"/>
</dbReference>
<organism evidence="2 3">
    <name type="scientific">Sphaceloma murrayae</name>
    <dbReference type="NCBI Taxonomy" id="2082308"/>
    <lineage>
        <taxon>Eukaryota</taxon>
        <taxon>Fungi</taxon>
        <taxon>Dikarya</taxon>
        <taxon>Ascomycota</taxon>
        <taxon>Pezizomycotina</taxon>
        <taxon>Dothideomycetes</taxon>
        <taxon>Dothideomycetidae</taxon>
        <taxon>Myriangiales</taxon>
        <taxon>Elsinoaceae</taxon>
        <taxon>Sphaceloma</taxon>
    </lineage>
</organism>
<feature type="compositionally biased region" description="Polar residues" evidence="1">
    <location>
        <begin position="475"/>
        <end position="485"/>
    </location>
</feature>
<evidence type="ECO:0000256" key="1">
    <source>
        <dbReference type="SAM" id="MobiDB-lite"/>
    </source>
</evidence>
<feature type="compositionally biased region" description="Basic and acidic residues" evidence="1">
    <location>
        <begin position="63"/>
        <end position="78"/>
    </location>
</feature>
<dbReference type="OrthoDB" id="3913595at2759"/>
<dbReference type="PANTHER" id="PTHR28058:SF1">
    <property type="entry name" value="SMALL RIBOSOMAL SUBUNIT PROTEIN BS1M"/>
    <property type="match status" value="1"/>
</dbReference>
<dbReference type="GO" id="GO:0005763">
    <property type="term" value="C:mitochondrial small ribosomal subunit"/>
    <property type="evidence" value="ECO:0007669"/>
    <property type="project" value="TreeGrafter"/>
</dbReference>
<gene>
    <name evidence="2" type="ORF">CAC42_6433</name>
</gene>
<proteinExistence type="predicted"/>
<dbReference type="PANTHER" id="PTHR28058">
    <property type="entry name" value="37S RIBOSOMAL PROTEIN MRP51, MITOCHONDRIAL"/>
    <property type="match status" value="1"/>
</dbReference>
<dbReference type="EMBL" id="NKHZ01000058">
    <property type="protein sequence ID" value="PNS16326.1"/>
    <property type="molecule type" value="Genomic_DNA"/>
</dbReference>
<keyword evidence="3" id="KW-1185">Reference proteome</keyword>
<accession>A0A2K1QMF0</accession>